<accession>A0A168MAC3</accession>
<evidence type="ECO:0000256" key="5">
    <source>
        <dbReference type="ARBA" id="ARBA00017036"/>
    </source>
</evidence>
<dbReference type="GO" id="GO:0015031">
    <property type="term" value="P:protein transport"/>
    <property type="evidence" value="ECO:0007669"/>
    <property type="project" value="UniProtKB-KW"/>
</dbReference>
<evidence type="ECO:0000256" key="8">
    <source>
        <dbReference type="ARBA" id="ARBA00022927"/>
    </source>
</evidence>
<sequence>MEQNNDAPQMLLKIKRKRNEEPLDVLLVQHKDMEDRRSLDKRSRRGSLKNEKSSLKVSAMALPRIFRLAETVEEGSFKNINEAKKLKERINRRIRPGSRPDTPENEDSKRNKKTQDLKTTTKQARYRLINQNRAKADKSMPPVVQSSAEKAAEDLFQMYEAVKEEKHKEDPRLFIDEDEEDPDDIMCNFIPMVKEYLTLNDRVEEPEEDDYVYDVYYCDKSTDNDAVIAGPNVGSLMWFDQDTEYMNDDTDSEVGDNEDEDSNAEDFYQNDYPDEESDEDYEDQYGYEESSDVDYY</sequence>
<feature type="region of interest" description="Disordered" evidence="10">
    <location>
        <begin position="25"/>
        <end position="56"/>
    </location>
</feature>
<dbReference type="GO" id="GO:0005634">
    <property type="term" value="C:nucleus"/>
    <property type="evidence" value="ECO:0007669"/>
    <property type="project" value="UniProtKB-SubCell"/>
</dbReference>
<dbReference type="GO" id="GO:0032502">
    <property type="term" value="P:developmental process"/>
    <property type="evidence" value="ECO:0007669"/>
    <property type="project" value="TreeGrafter"/>
</dbReference>
<dbReference type="OrthoDB" id="6255506at2759"/>
<evidence type="ECO:0000256" key="9">
    <source>
        <dbReference type="ARBA" id="ARBA00023242"/>
    </source>
</evidence>
<evidence type="ECO:0000256" key="2">
    <source>
        <dbReference type="ARBA" id="ARBA00004123"/>
    </source>
</evidence>
<feature type="region of interest" description="Disordered" evidence="10">
    <location>
        <begin position="1"/>
        <end position="20"/>
    </location>
</feature>
<dbReference type="AlphaFoldDB" id="A0A168MAC3"/>
<dbReference type="EMBL" id="LT552047">
    <property type="protein sequence ID" value="SAL98196.1"/>
    <property type="molecule type" value="Genomic_DNA"/>
</dbReference>
<evidence type="ECO:0000256" key="7">
    <source>
        <dbReference type="ARBA" id="ARBA00022490"/>
    </source>
</evidence>
<comment type="similarity">
    <text evidence="4">Belongs to the IWR1/SLC7A6OS family.</text>
</comment>
<keyword evidence="9" id="KW-0539">Nucleus</keyword>
<dbReference type="GO" id="GO:0005737">
    <property type="term" value="C:cytoplasm"/>
    <property type="evidence" value="ECO:0007669"/>
    <property type="project" value="UniProtKB-SubCell"/>
</dbReference>
<dbReference type="STRING" id="4829.A0A168MAC3"/>
<keyword evidence="7" id="KW-0963">Cytoplasm</keyword>
<reference evidence="12" key="1">
    <citation type="submission" date="2016-04" db="EMBL/GenBank/DDBJ databases">
        <authorList>
            <person name="Evans L.H."/>
            <person name="Alamgir A."/>
            <person name="Owens N."/>
            <person name="Weber N.D."/>
            <person name="Virtaneva K."/>
            <person name="Barbian K."/>
            <person name="Babar A."/>
            <person name="Rosenke K."/>
        </authorList>
    </citation>
    <scope>NUCLEOTIDE SEQUENCE [LARGE SCALE GENOMIC DNA]</scope>
    <source>
        <strain evidence="12">CBS 101.48</strain>
    </source>
</reference>
<name>A0A168MAC3_ABSGL</name>
<feature type="compositionally biased region" description="Basic and acidic residues" evidence="10">
    <location>
        <begin position="106"/>
        <end position="116"/>
    </location>
</feature>
<dbReference type="InParanoid" id="A0A168MAC3"/>
<feature type="compositionally biased region" description="Acidic residues" evidence="10">
    <location>
        <begin position="246"/>
        <end position="264"/>
    </location>
</feature>
<dbReference type="InterPro" id="IPR013883">
    <property type="entry name" value="TF_Iwr1_dom"/>
</dbReference>
<feature type="compositionally biased region" description="Acidic residues" evidence="10">
    <location>
        <begin position="272"/>
        <end position="296"/>
    </location>
</feature>
<dbReference type="InterPro" id="IPR040218">
    <property type="entry name" value="SLC7A6OS"/>
</dbReference>
<evidence type="ECO:0000313" key="12">
    <source>
        <dbReference type="EMBL" id="SAL98196.1"/>
    </source>
</evidence>
<dbReference type="PANTHER" id="PTHR31196">
    <property type="entry name" value="RNA POLYMERASE II NUCLEAR LOCALIZATION PROTEIN SLC7A6OS-RELATED"/>
    <property type="match status" value="1"/>
</dbReference>
<evidence type="ECO:0000256" key="3">
    <source>
        <dbReference type="ARBA" id="ARBA00004496"/>
    </source>
</evidence>
<feature type="domain" description="Transcription factor Iwr1" evidence="11">
    <location>
        <begin position="209"/>
        <end position="276"/>
    </location>
</feature>
<evidence type="ECO:0000259" key="11">
    <source>
        <dbReference type="Pfam" id="PF08574"/>
    </source>
</evidence>
<keyword evidence="6" id="KW-0813">Transport</keyword>
<proteinExistence type="inferred from homology"/>
<feature type="compositionally biased region" description="Basic and acidic residues" evidence="10">
    <location>
        <begin position="82"/>
        <end position="91"/>
    </location>
</feature>
<organism evidence="12">
    <name type="scientific">Absidia glauca</name>
    <name type="common">Pin mould</name>
    <dbReference type="NCBI Taxonomy" id="4829"/>
    <lineage>
        <taxon>Eukaryota</taxon>
        <taxon>Fungi</taxon>
        <taxon>Fungi incertae sedis</taxon>
        <taxon>Mucoromycota</taxon>
        <taxon>Mucoromycotina</taxon>
        <taxon>Mucoromycetes</taxon>
        <taxon>Mucorales</taxon>
        <taxon>Cunninghamellaceae</taxon>
        <taxon>Absidia</taxon>
    </lineage>
</organism>
<comment type="function">
    <text evidence="1">Directs RNA polymerase II nuclear import.</text>
</comment>
<evidence type="ECO:0000256" key="1">
    <source>
        <dbReference type="ARBA" id="ARBA00003202"/>
    </source>
</evidence>
<evidence type="ECO:0000256" key="4">
    <source>
        <dbReference type="ARBA" id="ARBA00010218"/>
    </source>
</evidence>
<evidence type="ECO:0000256" key="6">
    <source>
        <dbReference type="ARBA" id="ARBA00022448"/>
    </source>
</evidence>
<keyword evidence="8" id="KW-0653">Protein transport</keyword>
<dbReference type="FunCoup" id="A0A168MAC3">
    <property type="interactions" value="248"/>
</dbReference>
<dbReference type="OMA" id="QMWSKYP"/>
<dbReference type="Proteomes" id="UP000078561">
    <property type="component" value="Unassembled WGS sequence"/>
</dbReference>
<evidence type="ECO:0000256" key="10">
    <source>
        <dbReference type="SAM" id="MobiDB-lite"/>
    </source>
</evidence>
<dbReference type="Pfam" id="PF08574">
    <property type="entry name" value="Iwr1"/>
    <property type="match status" value="1"/>
</dbReference>
<feature type="region of interest" description="Disordered" evidence="10">
    <location>
        <begin position="82"/>
        <end position="123"/>
    </location>
</feature>
<evidence type="ECO:0000313" key="13">
    <source>
        <dbReference type="Proteomes" id="UP000078561"/>
    </source>
</evidence>
<keyword evidence="13" id="KW-1185">Reference proteome</keyword>
<feature type="region of interest" description="Disordered" evidence="10">
    <location>
        <begin position="246"/>
        <end position="296"/>
    </location>
</feature>
<dbReference type="PANTHER" id="PTHR31196:SF2">
    <property type="entry name" value="RNA POLYMERASE II NUCLEAR LOCALIZATION PROTEIN SLC7A6OS-RELATED"/>
    <property type="match status" value="1"/>
</dbReference>
<gene>
    <name evidence="12" type="primary">ABSGL_03723.1 scaffold 4609</name>
</gene>
<comment type="subcellular location">
    <subcellularLocation>
        <location evidence="3">Cytoplasm</location>
    </subcellularLocation>
    <subcellularLocation>
        <location evidence="2">Nucleus</location>
    </subcellularLocation>
</comment>
<feature type="compositionally biased region" description="Basic and acidic residues" evidence="10">
    <location>
        <begin position="29"/>
        <end position="41"/>
    </location>
</feature>
<protein>
    <recommendedName>
        <fullName evidence="5">Probable RNA polymerase II nuclear localization protein SLC7A6OS</fullName>
    </recommendedName>
</protein>